<dbReference type="GO" id="GO:0009279">
    <property type="term" value="C:cell outer membrane"/>
    <property type="evidence" value="ECO:0007669"/>
    <property type="project" value="UniProtKB-SubCell"/>
</dbReference>
<dbReference type="AlphaFoldDB" id="A0A1M7M5M1"/>
<evidence type="ECO:0000256" key="1">
    <source>
        <dbReference type="ARBA" id="ARBA00004442"/>
    </source>
</evidence>
<keyword evidence="6" id="KW-1185">Reference proteome</keyword>
<name>A0A1M7M5M1_9BACT</name>
<feature type="chain" id="PRO_5012816736" evidence="4">
    <location>
        <begin position="26"/>
        <end position="560"/>
    </location>
</feature>
<evidence type="ECO:0000313" key="5">
    <source>
        <dbReference type="EMBL" id="SHM85937.1"/>
    </source>
</evidence>
<organism evidence="5 6">
    <name type="scientific">Cyclobacterium lianum</name>
    <dbReference type="NCBI Taxonomy" id="388280"/>
    <lineage>
        <taxon>Bacteria</taxon>
        <taxon>Pseudomonadati</taxon>
        <taxon>Bacteroidota</taxon>
        <taxon>Cytophagia</taxon>
        <taxon>Cytophagales</taxon>
        <taxon>Cyclobacteriaceae</taxon>
        <taxon>Cyclobacterium</taxon>
    </lineage>
</organism>
<evidence type="ECO:0000256" key="3">
    <source>
        <dbReference type="ARBA" id="ARBA00023237"/>
    </source>
</evidence>
<evidence type="ECO:0000256" key="2">
    <source>
        <dbReference type="ARBA" id="ARBA00023136"/>
    </source>
</evidence>
<dbReference type="Gene3D" id="2.40.170.20">
    <property type="entry name" value="TonB-dependent receptor, beta-barrel domain"/>
    <property type="match status" value="1"/>
</dbReference>
<feature type="signal peptide" evidence="4">
    <location>
        <begin position="1"/>
        <end position="25"/>
    </location>
</feature>
<protein>
    <submittedName>
        <fullName evidence="5">TonB dependent receptor</fullName>
    </submittedName>
</protein>
<comment type="subcellular location">
    <subcellularLocation>
        <location evidence="1">Cell outer membrane</location>
    </subcellularLocation>
</comment>
<keyword evidence="2" id="KW-0472">Membrane</keyword>
<dbReference type="RefSeq" id="WP_073093927.1">
    <property type="nucleotide sequence ID" value="NZ_FRCY01000004.1"/>
</dbReference>
<sequence>MNQIKALFVVGCSLLGMLASCPIQAQDQQEPGRGEIRDTEFIIRKDRVLSLPRQSRVFEKSPSLPPVAATTSFSYQVKDFFVPLEPVVLETQAYQKPFPRPAYGQTPGNAKLGFGNYSSPLIHLDYHHLPDSEKTYGLHLKHQGFYTGPVDGSNSAEDHTEVGLSGSLFRDFLELYGNLDFERDMYHFYGYTPDPEISVPQDSIRQVFNTLKTRLGIKRIDRSEPFDYGASLSLRLFNDRYAARESEALVKVRALFRASENLKGGIDSRLAFTSPSDQNYEAINRNYFKLHPYAQYTKDGLHVEVGANVIHENDIVPNKLKEFYVFPSAFLSYHVVPQIGAYARYEGDVKRNTYYDFVMENPFLGPSDQLRNTVQNYLVDAGISGKINGETNYEVGLRYGDYTNMHFYGNNMADSTRFQLIYDNNTRVMEYHATLDYKFEQFYQLQASAQYFQYTLDEINSAWHRPEWEIHINNTFTPDPKWTIHANMHALGGIQAINLASDSQRKLSPILDLHLSVDYAFTEKFSAFLQGNNLLNQSYERFNYYPVRSIQVIGGIGFKF</sequence>
<dbReference type="InterPro" id="IPR036942">
    <property type="entry name" value="Beta-barrel_TonB_sf"/>
</dbReference>
<gene>
    <name evidence="5" type="ORF">SAMN04488057_104109</name>
</gene>
<keyword evidence="4" id="KW-0732">Signal</keyword>
<dbReference type="SUPFAM" id="SSF56935">
    <property type="entry name" value="Porins"/>
    <property type="match status" value="1"/>
</dbReference>
<evidence type="ECO:0000256" key="4">
    <source>
        <dbReference type="SAM" id="SignalP"/>
    </source>
</evidence>
<dbReference type="STRING" id="388280.SAMN04488057_104109"/>
<keyword evidence="5" id="KW-0675">Receptor</keyword>
<evidence type="ECO:0000313" key="6">
    <source>
        <dbReference type="Proteomes" id="UP000184513"/>
    </source>
</evidence>
<proteinExistence type="predicted"/>
<keyword evidence="3" id="KW-0998">Cell outer membrane</keyword>
<dbReference type="Proteomes" id="UP000184513">
    <property type="component" value="Unassembled WGS sequence"/>
</dbReference>
<accession>A0A1M7M5M1</accession>
<reference evidence="5 6" key="1">
    <citation type="submission" date="2016-11" db="EMBL/GenBank/DDBJ databases">
        <authorList>
            <person name="Jaros S."/>
            <person name="Januszkiewicz K."/>
            <person name="Wedrychowicz H."/>
        </authorList>
    </citation>
    <scope>NUCLEOTIDE SEQUENCE [LARGE SCALE GENOMIC DNA]</scope>
    <source>
        <strain evidence="5 6">CGMCC 1.6102</strain>
    </source>
</reference>
<dbReference type="EMBL" id="FRCY01000004">
    <property type="protein sequence ID" value="SHM85937.1"/>
    <property type="molecule type" value="Genomic_DNA"/>
</dbReference>
<dbReference type="PROSITE" id="PS51257">
    <property type="entry name" value="PROKAR_LIPOPROTEIN"/>
    <property type="match status" value="1"/>
</dbReference>